<proteinExistence type="predicted"/>
<sequence length="874" mass="102301">MNVKPQFEIKYIELKWYDKNTLVKVTESLNALSVEYDSVNQCFTTETTIYPKLDEIKRGQLAIRVLNVEARQPYINLPNNDKKLLTQIKDPDTGIYWWILKEKWVSEQKQWFGIAPNIVGTLKFYITSQLCEVEINGSDFSVEQLEQYLRVFKNDLWELILDDSSAVQANAKQTNGIGVSEEVIECINKIVNAAQKILETPKVELREIQAIKPRKLVKPVNRTFMEMVSKSNQRFLTSRATQPSYNVPENRYILFALERCGRVLKQIVILAQNKSQRFLDTANKLKGQLDSFDTSVKVNRDLVVKDLERVRERTKLEYWQKKLNLKIQDNDIQLTTTRCSLDLYLHLENKTQQKDGFFVLIWNGESWVKPDNKSGILSLRNRYQVLLEVLEPGDTLKFNCDYNYRTSERAVLFNLDNVHSIELIDCQSIQKAKEAFEKEKLIGKSLAKNGWVKPLSHQEIEEQNREKASLLNRINYYSQNQELSDYIYKRIEPKYRELRKFIQHMKRLGIMPSSNFPNSMTFVQNINYQAVHNGYKVLRGITKLTDDELLLNLELIDNMGLVNMPLLYERWTFIQLILVLKNSFRFVPQKDWKYKLIEAVKSNKTDININLINDEAKRYISLWYEKSLSNNKRPDFILDLTWFSHNIDGSNERHFKRFVLDAKFYDKLTFDRAGGMLSKINELFDGKNYSENNSNPVFLIHPCNNLIEHPITAQSWGKHSFLGELNNNDDVNLFSHDRGAVFLNPIDRSLYSDELQRLLGMFLQYKLEDAKTSDLDNDSSQAVPICIRCGSSDIKNLKKTTRYRNRHGDWVERTPKSVWMQCCECEQLQIYNHCASDKSSTRLIKNGLYWSYHSARALEPFNMKCPSCGEWGAW</sequence>
<dbReference type="EMBL" id="FOBI01000003">
    <property type="protein sequence ID" value="SEK85427.1"/>
    <property type="molecule type" value="Genomic_DNA"/>
</dbReference>
<dbReference type="AlphaFoldDB" id="A0A1H7KHM3"/>
<evidence type="ECO:0000313" key="1">
    <source>
        <dbReference type="EMBL" id="SEK85427.1"/>
    </source>
</evidence>
<keyword evidence="2" id="KW-1185">Reference proteome</keyword>
<protein>
    <recommendedName>
        <fullName evidence="3">DUF2357 domain-containing protein</fullName>
    </recommendedName>
</protein>
<name>A0A1H7KHM3_9GAMM</name>
<gene>
    <name evidence="1" type="ORF">SAMN05216262_103122</name>
</gene>
<accession>A0A1H7KHM3</accession>
<dbReference type="STRING" id="641665.GCA_002104455_02673"/>
<dbReference type="OrthoDB" id="7807914at2"/>
<reference evidence="2" key="1">
    <citation type="submission" date="2016-10" db="EMBL/GenBank/DDBJ databases">
        <authorList>
            <person name="Varghese N."/>
            <person name="Submissions S."/>
        </authorList>
    </citation>
    <scope>NUCLEOTIDE SEQUENCE [LARGE SCALE GENOMIC DNA]</scope>
    <source>
        <strain evidence="2">CGMCC 1.9127</strain>
    </source>
</reference>
<evidence type="ECO:0000313" key="2">
    <source>
        <dbReference type="Proteomes" id="UP000199297"/>
    </source>
</evidence>
<organism evidence="1 2">
    <name type="scientific">Colwellia chukchiensis</name>
    <dbReference type="NCBI Taxonomy" id="641665"/>
    <lineage>
        <taxon>Bacteria</taxon>
        <taxon>Pseudomonadati</taxon>
        <taxon>Pseudomonadota</taxon>
        <taxon>Gammaproteobacteria</taxon>
        <taxon>Alteromonadales</taxon>
        <taxon>Colwelliaceae</taxon>
        <taxon>Colwellia</taxon>
    </lineage>
</organism>
<dbReference type="Proteomes" id="UP000199297">
    <property type="component" value="Unassembled WGS sequence"/>
</dbReference>
<evidence type="ECO:0008006" key="3">
    <source>
        <dbReference type="Google" id="ProtNLM"/>
    </source>
</evidence>